<evidence type="ECO:0000256" key="6">
    <source>
        <dbReference type="SAM" id="Phobius"/>
    </source>
</evidence>
<feature type="transmembrane region" description="Helical" evidence="6">
    <location>
        <begin position="371"/>
        <end position="393"/>
    </location>
</feature>
<name>A0ABY5PFU9_9ACTN</name>
<feature type="transmembrane region" description="Helical" evidence="6">
    <location>
        <begin position="18"/>
        <end position="39"/>
    </location>
</feature>
<keyword evidence="2" id="KW-1003">Cell membrane</keyword>
<evidence type="ECO:0000313" key="8">
    <source>
        <dbReference type="Proteomes" id="UP001058860"/>
    </source>
</evidence>
<feature type="transmembrane region" description="Helical" evidence="6">
    <location>
        <begin position="405"/>
        <end position="424"/>
    </location>
</feature>
<feature type="transmembrane region" description="Helical" evidence="6">
    <location>
        <begin position="125"/>
        <end position="143"/>
    </location>
</feature>
<organism evidence="7 8">
    <name type="scientific">Svornostia abyssi</name>
    <dbReference type="NCBI Taxonomy" id="2898438"/>
    <lineage>
        <taxon>Bacteria</taxon>
        <taxon>Bacillati</taxon>
        <taxon>Actinomycetota</taxon>
        <taxon>Thermoleophilia</taxon>
        <taxon>Solirubrobacterales</taxon>
        <taxon>Baekduiaceae</taxon>
        <taxon>Svornostia</taxon>
    </lineage>
</organism>
<evidence type="ECO:0000256" key="4">
    <source>
        <dbReference type="ARBA" id="ARBA00022989"/>
    </source>
</evidence>
<dbReference type="InterPro" id="IPR050833">
    <property type="entry name" value="Poly_Biosynth_Transport"/>
</dbReference>
<keyword evidence="5 6" id="KW-0472">Membrane</keyword>
<dbReference type="PANTHER" id="PTHR30250">
    <property type="entry name" value="PST FAMILY PREDICTED COLANIC ACID TRANSPORTER"/>
    <property type="match status" value="1"/>
</dbReference>
<keyword evidence="8" id="KW-1185">Reference proteome</keyword>
<reference evidence="8" key="1">
    <citation type="submission" date="2021-11" db="EMBL/GenBank/DDBJ databases">
        <title>Cultivation dependent microbiological survey of springs from the worlds oldest radium mine currently devoted to the extraction of radon-saturated water.</title>
        <authorList>
            <person name="Kapinusova G."/>
            <person name="Smrhova T."/>
            <person name="Strejcek M."/>
            <person name="Suman J."/>
            <person name="Jani K."/>
            <person name="Pajer P."/>
            <person name="Uhlik O."/>
        </authorList>
    </citation>
    <scope>NUCLEOTIDE SEQUENCE [LARGE SCALE GENOMIC DNA]</scope>
    <source>
        <strain evidence="8">J379</strain>
    </source>
</reference>
<dbReference type="EMBL" id="CP088295">
    <property type="protein sequence ID" value="UUY03508.1"/>
    <property type="molecule type" value="Genomic_DNA"/>
</dbReference>
<sequence length="501" mass="53398">MDPKASRGSYSEGVGFEAIAFVLVTAVGLGSSIAIARLFGVEVLGEYALAFAPYYILNNLSSVREQAAFARRIAVLPARDPQITGLWAAMFGFSTALTAGMGALVLLVTWLIFSGPMGRPELFGLAVIPIVFSLLVFNPSWNLDRVFTTFRAGPILLRMRVTQALLTASMMIIAGIAWGTTLSLVLAETLSWIPLLAWRIVAVRRYMRLVVPVSVLREGASSLREIVSFGLKLTPGTLAEAALNQAGTWIIGLFSPLAALGAYSRAWQLVRRVMELRARISEMLFPTLIERRDAGDLAGADRALADTMRYVLTGLTLIAAAGGGAAVGVMEVFGEGFVVASDALVFLLLVPPLAICSFVQFQSMWALNRPTASSVISLVRAGVGLPLMAVLTWQMGIAGCALGQVIAYAAGLIVITAVTARSMTSPLQVLFTVRQAVAIPLAYGAGFVVSRLVDDQLDALLMLPVSLVAGAAAYSVVAVVVGGRSPRDRDRVRRLRARLAR</sequence>
<evidence type="ECO:0000256" key="5">
    <source>
        <dbReference type="ARBA" id="ARBA00023136"/>
    </source>
</evidence>
<protein>
    <submittedName>
        <fullName evidence="7">Oligosaccharide flippase family protein</fullName>
    </submittedName>
</protein>
<feature type="transmembrane region" description="Helical" evidence="6">
    <location>
        <begin position="246"/>
        <end position="267"/>
    </location>
</feature>
<comment type="subcellular location">
    <subcellularLocation>
        <location evidence="1">Cell membrane</location>
        <topology evidence="1">Multi-pass membrane protein</topology>
    </subcellularLocation>
</comment>
<dbReference type="PANTHER" id="PTHR30250:SF11">
    <property type="entry name" value="O-ANTIGEN TRANSPORTER-RELATED"/>
    <property type="match status" value="1"/>
</dbReference>
<keyword evidence="4 6" id="KW-1133">Transmembrane helix</keyword>
<dbReference type="RefSeq" id="WP_353864012.1">
    <property type="nucleotide sequence ID" value="NZ_CP088295.1"/>
</dbReference>
<feature type="transmembrane region" description="Helical" evidence="6">
    <location>
        <begin position="310"/>
        <end position="330"/>
    </location>
</feature>
<proteinExistence type="predicted"/>
<dbReference type="Proteomes" id="UP001058860">
    <property type="component" value="Chromosome"/>
</dbReference>
<evidence type="ECO:0000256" key="1">
    <source>
        <dbReference type="ARBA" id="ARBA00004651"/>
    </source>
</evidence>
<feature type="transmembrane region" description="Helical" evidence="6">
    <location>
        <begin position="336"/>
        <end position="359"/>
    </location>
</feature>
<gene>
    <name evidence="7" type="ORF">LRS13_23025</name>
</gene>
<keyword evidence="3 6" id="KW-0812">Transmembrane</keyword>
<feature type="transmembrane region" description="Helical" evidence="6">
    <location>
        <begin position="459"/>
        <end position="481"/>
    </location>
</feature>
<evidence type="ECO:0000256" key="3">
    <source>
        <dbReference type="ARBA" id="ARBA00022692"/>
    </source>
</evidence>
<feature type="transmembrane region" description="Helical" evidence="6">
    <location>
        <begin position="164"/>
        <end position="186"/>
    </location>
</feature>
<evidence type="ECO:0000313" key="7">
    <source>
        <dbReference type="EMBL" id="UUY03508.1"/>
    </source>
</evidence>
<feature type="transmembrane region" description="Helical" evidence="6">
    <location>
        <begin position="86"/>
        <end position="113"/>
    </location>
</feature>
<accession>A0ABY5PFU9</accession>
<evidence type="ECO:0000256" key="2">
    <source>
        <dbReference type="ARBA" id="ARBA00022475"/>
    </source>
</evidence>
<dbReference type="Pfam" id="PF13440">
    <property type="entry name" value="Polysacc_synt_3"/>
    <property type="match status" value="1"/>
</dbReference>
<feature type="transmembrane region" description="Helical" evidence="6">
    <location>
        <begin position="436"/>
        <end position="453"/>
    </location>
</feature>